<sequence>MSDNAFDPQALEMPKPADLRRAIECMLLHRNKDASGIAMVLDEADGEHRMSFVIAALLFLGNQFADQAAAEHNFDVEANLRHLQAALAAQEEDEGGPTT</sequence>
<proteinExistence type="predicted"/>
<organism evidence="1 2">
    <name type="scientific">Mycolicibacterium hippocampi</name>
    <dbReference type="NCBI Taxonomy" id="659824"/>
    <lineage>
        <taxon>Bacteria</taxon>
        <taxon>Bacillati</taxon>
        <taxon>Actinomycetota</taxon>
        <taxon>Actinomycetes</taxon>
        <taxon>Mycobacteriales</taxon>
        <taxon>Mycobacteriaceae</taxon>
        <taxon>Mycolicibacterium</taxon>
    </lineage>
</organism>
<evidence type="ECO:0000313" key="2">
    <source>
        <dbReference type="Proteomes" id="UP000570517"/>
    </source>
</evidence>
<protein>
    <submittedName>
        <fullName evidence="1">Uncharacterized protein</fullName>
    </submittedName>
</protein>
<name>A0A850PUZ4_9MYCO</name>
<dbReference type="AlphaFoldDB" id="A0A850PUZ4"/>
<dbReference type="RefSeq" id="WP_178360555.1">
    <property type="nucleotide sequence ID" value="NZ_JABFYL010000043.1"/>
</dbReference>
<accession>A0A850PUZ4</accession>
<evidence type="ECO:0000313" key="1">
    <source>
        <dbReference type="EMBL" id="NVN52273.1"/>
    </source>
</evidence>
<comment type="caution">
    <text evidence="1">The sequence shown here is derived from an EMBL/GenBank/DDBJ whole genome shotgun (WGS) entry which is preliminary data.</text>
</comment>
<keyword evidence="2" id="KW-1185">Reference proteome</keyword>
<dbReference type="EMBL" id="JABFYL010000043">
    <property type="protein sequence ID" value="NVN52273.1"/>
    <property type="molecule type" value="Genomic_DNA"/>
</dbReference>
<reference evidence="1 2" key="1">
    <citation type="submission" date="2020-05" db="EMBL/GenBank/DDBJ databases">
        <title>Draft genome sequence of Mycobacterium hippocampi DL, isolated from European seabass, Dicentrarchus labrax, reared in fish farms.</title>
        <authorList>
            <person name="Stathopoulou P."/>
            <person name="Asimakis E."/>
            <person name="Tzokas K."/>
            <person name="Batargias C."/>
            <person name="Tsiamis G."/>
        </authorList>
    </citation>
    <scope>NUCLEOTIDE SEQUENCE [LARGE SCALE GENOMIC DNA]</scope>
    <source>
        <strain evidence="1 2">DL</strain>
    </source>
</reference>
<dbReference type="Proteomes" id="UP000570517">
    <property type="component" value="Unassembled WGS sequence"/>
</dbReference>
<gene>
    <name evidence="1" type="ORF">HLY00_2656</name>
</gene>